<accession>A0A542YMP4</accession>
<dbReference type="Proteomes" id="UP000319516">
    <property type="component" value="Unassembled WGS sequence"/>
</dbReference>
<proteinExistence type="predicted"/>
<name>A0A542YMP4_9MICO</name>
<dbReference type="OrthoDB" id="5902829at2"/>
<organism evidence="1 2">
    <name type="scientific">Ornithinicoccus hortensis</name>
    <dbReference type="NCBI Taxonomy" id="82346"/>
    <lineage>
        <taxon>Bacteria</taxon>
        <taxon>Bacillati</taxon>
        <taxon>Actinomycetota</taxon>
        <taxon>Actinomycetes</taxon>
        <taxon>Micrococcales</taxon>
        <taxon>Intrasporangiaceae</taxon>
        <taxon>Ornithinicoccus</taxon>
    </lineage>
</organism>
<dbReference type="GO" id="GO:0016787">
    <property type="term" value="F:hydrolase activity"/>
    <property type="evidence" value="ECO:0007669"/>
    <property type="project" value="UniProtKB-KW"/>
</dbReference>
<evidence type="ECO:0000313" key="1">
    <source>
        <dbReference type="EMBL" id="TQL49321.1"/>
    </source>
</evidence>
<sequence>MVNRPGYLNPFILDVAGVAPEALSDRADLYLPEGPGPFPVVVLVPGMLREPPEVGPREWPVFRGYAALLVSKGVAAVVVGHELTHGPQYPEALRTVLRALDSATARPEVDSKRTAFWVFSAGGPLALALLAEHGDRFESLALTYPLLESDHLADWPSPDAAVAGLGDHQLVMTTVGQEVPDLAPGQRAFLTAARASGAEIEHIDLPEAYHGFDSQDPTDDGRRAIGRAVRSVAHRLLGTDPMTDGTTV</sequence>
<gene>
    <name evidence="1" type="ORF">FB467_0389</name>
</gene>
<protein>
    <submittedName>
        <fullName evidence="1">Dienelactone hydrolase</fullName>
    </submittedName>
</protein>
<comment type="caution">
    <text evidence="1">The sequence shown here is derived from an EMBL/GenBank/DDBJ whole genome shotgun (WGS) entry which is preliminary data.</text>
</comment>
<dbReference type="SUPFAM" id="SSF53474">
    <property type="entry name" value="alpha/beta-Hydrolases"/>
    <property type="match status" value="1"/>
</dbReference>
<dbReference type="Gene3D" id="3.40.50.1820">
    <property type="entry name" value="alpha/beta hydrolase"/>
    <property type="match status" value="1"/>
</dbReference>
<reference evidence="1 2" key="1">
    <citation type="submission" date="2019-06" db="EMBL/GenBank/DDBJ databases">
        <title>Sequencing the genomes of 1000 actinobacteria strains.</title>
        <authorList>
            <person name="Klenk H.-P."/>
        </authorList>
    </citation>
    <scope>NUCLEOTIDE SEQUENCE [LARGE SCALE GENOMIC DNA]</scope>
    <source>
        <strain evidence="1 2">DSM 12335</strain>
    </source>
</reference>
<dbReference type="RefSeq" id="WP_141783591.1">
    <property type="nucleotide sequence ID" value="NZ_BAAAIK010000003.1"/>
</dbReference>
<keyword evidence="2" id="KW-1185">Reference proteome</keyword>
<evidence type="ECO:0000313" key="2">
    <source>
        <dbReference type="Proteomes" id="UP000319516"/>
    </source>
</evidence>
<dbReference type="InterPro" id="IPR029058">
    <property type="entry name" value="AB_hydrolase_fold"/>
</dbReference>
<keyword evidence="1" id="KW-0378">Hydrolase</keyword>
<dbReference type="AlphaFoldDB" id="A0A542YMP4"/>
<dbReference type="EMBL" id="VFOP01000001">
    <property type="protein sequence ID" value="TQL49321.1"/>
    <property type="molecule type" value="Genomic_DNA"/>
</dbReference>